<evidence type="ECO:0000313" key="1">
    <source>
        <dbReference type="EMBL" id="RZM70378.1"/>
    </source>
</evidence>
<comment type="caution">
    <text evidence="1">The sequence shown here is derived from an EMBL/GenBank/DDBJ whole genome shotgun (WGS) entry which is preliminary data.</text>
</comment>
<evidence type="ECO:0000313" key="2">
    <source>
        <dbReference type="Proteomes" id="UP000292345"/>
    </source>
</evidence>
<gene>
    <name evidence="1" type="ORF">C3B51_22975</name>
</gene>
<dbReference type="EMBL" id="PPUZ01000138">
    <property type="protein sequence ID" value="RZM70378.1"/>
    <property type="molecule type" value="Genomic_DNA"/>
</dbReference>
<protein>
    <submittedName>
        <fullName evidence="1">Uncharacterized protein</fullName>
    </submittedName>
</protein>
<name>A0A4Q7DYY8_9GAMM</name>
<sequence>MKDLAKALPEYTCTDGYVLKPNAEHILNGYALEITGRGVYVNRFVFPLFDCVEFITLLYSDRVGQFINFETVGKSNVCQHILELITVCERNNEEVHSPGDFIKFFESHPSLQTHPHACLINGFSLALKGDFDSSADMIQSVKDKLPEKYARCGESVLSLLESDPEKAVKRILENELIDRGITLS</sequence>
<dbReference type="Proteomes" id="UP000292345">
    <property type="component" value="Unassembled WGS sequence"/>
</dbReference>
<organism evidence="1 2">
    <name type="scientific">Pseudoalteromonas rubra</name>
    <dbReference type="NCBI Taxonomy" id="43658"/>
    <lineage>
        <taxon>Bacteria</taxon>
        <taxon>Pseudomonadati</taxon>
        <taxon>Pseudomonadota</taxon>
        <taxon>Gammaproteobacteria</taxon>
        <taxon>Alteromonadales</taxon>
        <taxon>Pseudoalteromonadaceae</taxon>
        <taxon>Pseudoalteromonas</taxon>
    </lineage>
</organism>
<reference evidence="1 2" key="1">
    <citation type="submission" date="2018-01" db="EMBL/GenBank/DDBJ databases">
        <title>Co-occurrence of chitin degradation, pigmentation and bioactivity in marine Pseudoalteromonas.</title>
        <authorList>
            <person name="Paulsen S."/>
            <person name="Gram L."/>
            <person name="Machado H."/>
        </authorList>
    </citation>
    <scope>NUCLEOTIDE SEQUENCE [LARGE SCALE GENOMIC DNA]</scope>
    <source>
        <strain evidence="1 2">S1946</strain>
    </source>
</reference>
<dbReference type="AlphaFoldDB" id="A0A4Q7DYY8"/>
<proteinExistence type="predicted"/>
<accession>A0A4Q7DYY8</accession>